<feature type="region of interest" description="Disordered" evidence="1">
    <location>
        <begin position="136"/>
        <end position="157"/>
    </location>
</feature>
<proteinExistence type="predicted"/>
<dbReference type="AlphaFoldDB" id="A0A3B0ZCZ7"/>
<evidence type="ECO:0000259" key="3">
    <source>
        <dbReference type="Pfam" id="PF16537"/>
    </source>
</evidence>
<organism evidence="4">
    <name type="scientific">hydrothermal vent metagenome</name>
    <dbReference type="NCBI Taxonomy" id="652676"/>
    <lineage>
        <taxon>unclassified sequences</taxon>
        <taxon>metagenomes</taxon>
        <taxon>ecological metagenomes</taxon>
    </lineage>
</organism>
<gene>
    <name evidence="4" type="ORF">MNBD_GAMMA16-744</name>
</gene>
<reference evidence="4" key="1">
    <citation type="submission" date="2018-06" db="EMBL/GenBank/DDBJ databases">
        <authorList>
            <person name="Zhirakovskaya E."/>
        </authorList>
    </citation>
    <scope>NUCLEOTIDE SEQUENCE</scope>
</reference>
<keyword evidence="2" id="KW-0472">Membrane</keyword>
<protein>
    <recommendedName>
        <fullName evidence="3">Type II secretion system protein GspB C-terminal domain-containing protein</fullName>
    </recommendedName>
</protein>
<keyword evidence="2" id="KW-0812">Transmembrane</keyword>
<dbReference type="GO" id="GO:0015627">
    <property type="term" value="C:type II protein secretion system complex"/>
    <property type="evidence" value="ECO:0007669"/>
    <property type="project" value="InterPro"/>
</dbReference>
<accession>A0A3B0ZCZ7</accession>
<dbReference type="EMBL" id="UOFO01000034">
    <property type="protein sequence ID" value="VAW84129.1"/>
    <property type="molecule type" value="Genomic_DNA"/>
</dbReference>
<dbReference type="Pfam" id="PF16537">
    <property type="entry name" value="T2SSB"/>
    <property type="match status" value="1"/>
</dbReference>
<evidence type="ECO:0000256" key="2">
    <source>
        <dbReference type="SAM" id="Phobius"/>
    </source>
</evidence>
<feature type="region of interest" description="Disordered" evidence="1">
    <location>
        <begin position="19"/>
        <end position="38"/>
    </location>
</feature>
<dbReference type="InterPro" id="IPR032389">
    <property type="entry name" value="GspB_C"/>
</dbReference>
<feature type="transmembrane region" description="Helical" evidence="2">
    <location>
        <begin position="45"/>
        <end position="62"/>
    </location>
</feature>
<feature type="domain" description="Type II secretion system protein GspB C-terminal" evidence="3">
    <location>
        <begin position="183"/>
        <end position="241"/>
    </location>
</feature>
<feature type="compositionally biased region" description="Basic and acidic residues" evidence="1">
    <location>
        <begin position="137"/>
        <end position="155"/>
    </location>
</feature>
<name>A0A3B0ZCZ7_9ZZZZ</name>
<keyword evidence="2" id="KW-1133">Transmembrane helix</keyword>
<evidence type="ECO:0000313" key="4">
    <source>
        <dbReference type="EMBL" id="VAW84129.1"/>
    </source>
</evidence>
<evidence type="ECO:0000256" key="1">
    <source>
        <dbReference type="SAM" id="MobiDB-lite"/>
    </source>
</evidence>
<sequence length="244" mass="27267">MSYILDALKKSEKERNLGKVPTLAELGQPSLPPSSSNATGRVKEIIIGVLVLVVIIGAYFFVTKNKTEVLSADADVARPIEQQESKVQTRKIPQSDIQIKTALPQEQDILAIRDNSFKVPEKNTKVESTEIKISQQEAHKISKKEERDEDRRPEFAEEPELDIVPLLSEVQANPLMGGALMTLPELSLDVHVYGDSSNERFVFINMRKYREGNITDEGLSVDSIDIKGVILSIDGEQFRLPINK</sequence>